<evidence type="ECO:0000259" key="1">
    <source>
        <dbReference type="Pfam" id="PF13456"/>
    </source>
</evidence>
<dbReference type="GO" id="GO:0004523">
    <property type="term" value="F:RNA-DNA hybrid ribonuclease activity"/>
    <property type="evidence" value="ECO:0007669"/>
    <property type="project" value="InterPro"/>
</dbReference>
<evidence type="ECO:0000313" key="2">
    <source>
        <dbReference type="Proteomes" id="UP000504607"/>
    </source>
</evidence>
<dbReference type="Proteomes" id="UP000504607">
    <property type="component" value="Chromosome 1"/>
</dbReference>
<dbReference type="InterPro" id="IPR044730">
    <property type="entry name" value="RNase_H-like_dom_plant"/>
</dbReference>
<dbReference type="CDD" id="cd06222">
    <property type="entry name" value="RNase_H_like"/>
    <property type="match status" value="1"/>
</dbReference>
<dbReference type="InterPro" id="IPR002156">
    <property type="entry name" value="RNaseH_domain"/>
</dbReference>
<dbReference type="AlphaFoldDB" id="A0A8N4F946"/>
<accession>A0A8N4F946</accession>
<reference evidence="3" key="1">
    <citation type="submission" date="2025-08" db="UniProtKB">
        <authorList>
            <consortium name="RefSeq"/>
        </authorList>
    </citation>
    <scope>IDENTIFICATION</scope>
</reference>
<dbReference type="RefSeq" id="XP_029122866.1">
    <property type="nucleotide sequence ID" value="XM_029267033.1"/>
</dbReference>
<dbReference type="GO" id="GO:0003676">
    <property type="term" value="F:nucleic acid binding"/>
    <property type="evidence" value="ECO:0007669"/>
    <property type="project" value="InterPro"/>
</dbReference>
<sequence length="157" mass="17752">MRLQWNVVDDFQVTPLSEAMPVFALPSEGVKQRRLTKGPWTLAGQLLAMEGWRPNFRPGKEKPRLWVEGDSASIINRLIGLSDGRWAHDPSLKDINGWFQATNIVSISHIRREGNKVADWIAGKVFQGDLMIQSNQTLPSELNQLLLIDAYGIGYKR</sequence>
<evidence type="ECO:0000313" key="3">
    <source>
        <dbReference type="RefSeq" id="XP_029122866.1"/>
    </source>
</evidence>
<feature type="domain" description="RNase H type-1" evidence="1">
    <location>
        <begin position="64"/>
        <end position="123"/>
    </location>
</feature>
<dbReference type="OrthoDB" id="777212at2759"/>
<keyword evidence="2" id="KW-1185">Reference proteome</keyword>
<protein>
    <submittedName>
        <fullName evidence="3">Uncharacterized protein LOC105051656 isoform X1</fullName>
    </submittedName>
</protein>
<proteinExistence type="predicted"/>
<dbReference type="Pfam" id="PF13456">
    <property type="entry name" value="RVT_3"/>
    <property type="match status" value="1"/>
</dbReference>
<organism evidence="2 3">
    <name type="scientific">Elaeis guineensis var. tenera</name>
    <name type="common">Oil palm</name>
    <dbReference type="NCBI Taxonomy" id="51953"/>
    <lineage>
        <taxon>Eukaryota</taxon>
        <taxon>Viridiplantae</taxon>
        <taxon>Streptophyta</taxon>
        <taxon>Embryophyta</taxon>
        <taxon>Tracheophyta</taxon>
        <taxon>Spermatophyta</taxon>
        <taxon>Magnoliopsida</taxon>
        <taxon>Liliopsida</taxon>
        <taxon>Arecaceae</taxon>
        <taxon>Arecoideae</taxon>
        <taxon>Cocoseae</taxon>
        <taxon>Elaeidinae</taxon>
        <taxon>Elaeis</taxon>
    </lineage>
</organism>
<gene>
    <name evidence="3" type="primary">LOC105051656</name>
</gene>
<name>A0A8N4F946_ELAGV</name>